<proteinExistence type="predicted"/>
<name>A0A0C2HBD8_9BILA</name>
<dbReference type="EMBL" id="KN726249">
    <property type="protein sequence ID" value="KIH68964.1"/>
    <property type="molecule type" value="Genomic_DNA"/>
</dbReference>
<evidence type="ECO:0000313" key="2">
    <source>
        <dbReference type="Proteomes" id="UP000054047"/>
    </source>
</evidence>
<gene>
    <name evidence="1" type="ORF">ANCDUO_00699</name>
</gene>
<accession>A0A0C2HBD8</accession>
<reference evidence="1 2" key="1">
    <citation type="submission" date="2013-12" db="EMBL/GenBank/DDBJ databases">
        <title>Draft genome of the parsitic nematode Ancylostoma duodenale.</title>
        <authorList>
            <person name="Mitreva M."/>
        </authorList>
    </citation>
    <scope>NUCLEOTIDE SEQUENCE [LARGE SCALE GENOMIC DNA]</scope>
    <source>
        <strain evidence="1 2">Zhejiang</strain>
    </source>
</reference>
<organism evidence="1 2">
    <name type="scientific">Ancylostoma duodenale</name>
    <dbReference type="NCBI Taxonomy" id="51022"/>
    <lineage>
        <taxon>Eukaryota</taxon>
        <taxon>Metazoa</taxon>
        <taxon>Ecdysozoa</taxon>
        <taxon>Nematoda</taxon>
        <taxon>Chromadorea</taxon>
        <taxon>Rhabditida</taxon>
        <taxon>Rhabditina</taxon>
        <taxon>Rhabditomorpha</taxon>
        <taxon>Strongyloidea</taxon>
        <taxon>Ancylostomatidae</taxon>
        <taxon>Ancylostomatinae</taxon>
        <taxon>Ancylostoma</taxon>
    </lineage>
</organism>
<dbReference type="Proteomes" id="UP000054047">
    <property type="component" value="Unassembled WGS sequence"/>
</dbReference>
<sequence length="85" mass="9306">MVEVKGYSNVFKNKQEFGLRAAMMYGASTFVCLPVASNSKDALGLGAMWGQELALKMLEEAGFSNAHIVPTPFYETSTLYVCTKD</sequence>
<evidence type="ECO:0000313" key="1">
    <source>
        <dbReference type="EMBL" id="KIH68964.1"/>
    </source>
</evidence>
<keyword evidence="2" id="KW-1185">Reference proteome</keyword>
<dbReference type="OrthoDB" id="506498at2759"/>
<dbReference type="PANTHER" id="PTHR45581:SF3">
    <property type="entry name" value="METHYLTRANSFERASE DOMAIN-CONTAINING PROTEIN"/>
    <property type="match status" value="1"/>
</dbReference>
<dbReference type="PANTHER" id="PTHR45581">
    <property type="entry name" value="PROTEIN CBG10435"/>
    <property type="match status" value="1"/>
</dbReference>
<protein>
    <submittedName>
        <fullName evidence="1">Uncharacterized protein</fullName>
    </submittedName>
</protein>
<dbReference type="AlphaFoldDB" id="A0A0C2HBD8"/>